<accession>A0ABN0ZP49</accession>
<feature type="region of interest" description="Disordered" evidence="1">
    <location>
        <begin position="103"/>
        <end position="123"/>
    </location>
</feature>
<gene>
    <name evidence="2" type="ORF">GCM10010361_17710</name>
</gene>
<dbReference type="EMBL" id="BAAABY010000011">
    <property type="protein sequence ID" value="GAA0454109.1"/>
    <property type="molecule type" value="Genomic_DNA"/>
</dbReference>
<name>A0ABN0ZP49_9ACTN</name>
<evidence type="ECO:0000313" key="2">
    <source>
        <dbReference type="EMBL" id="GAA0454109.1"/>
    </source>
</evidence>
<dbReference type="Proteomes" id="UP001500909">
    <property type="component" value="Unassembled WGS sequence"/>
</dbReference>
<sequence length="514" mass="57206">MTDDGYRIMKALDANGKPVYRWMIEIKPQPFVKPLRCFFCTRPVVANPGSHRQPPYMRLKEGRRHDPDCELDPTRVIHAIARGSHRLASVQPDGTLRLVMPDETTVGRTADKETDDAKDSDGERAALDIHTRRPWLPPALNNAVKVARFLRQCDFDDQLARRFTLAYQGSTIRWARFCYGPDAGSYATLLDRVRKTGPLKHPVAVHGVVARRGVSSSGKPFVELESTGLDGTVKLRSDHDVLLRDLEPGMHVLAVGTNWGTWKSELRLWVEAHWNLAYWTWNAETEEAGTPSCPSALPPEKRRTAAARHPGKAPKKKASLARRTERRQPPLRRGAVPPRTAGRKPPARPKLPVTRDEPSPRPAETAHPGDLAREAWQAYAKPTQQVTPPEPKAAEARWPDLDADRRRSNPSEQEIHGTETGQKSAPNSHGREGEQLPTSPSLPRDGDNVAEVPTPPRPVPETGAPAVEDSEAVLPPGPVPPRPPYPPRSVPAPRGLKASRWQKVLRTFRSRHSD</sequence>
<proteinExistence type="predicted"/>
<feature type="compositionally biased region" description="Basic and acidic residues" evidence="1">
    <location>
        <begin position="392"/>
        <end position="417"/>
    </location>
</feature>
<protein>
    <submittedName>
        <fullName evidence="2">Uncharacterized protein</fullName>
    </submittedName>
</protein>
<feature type="region of interest" description="Disordered" evidence="1">
    <location>
        <begin position="287"/>
        <end position="500"/>
    </location>
</feature>
<comment type="caution">
    <text evidence="2">The sequence shown here is derived from an EMBL/GenBank/DDBJ whole genome shotgun (WGS) entry which is preliminary data.</text>
</comment>
<feature type="compositionally biased region" description="Basic and acidic residues" evidence="1">
    <location>
        <begin position="109"/>
        <end position="123"/>
    </location>
</feature>
<reference evidence="2 3" key="1">
    <citation type="journal article" date="2019" name="Int. J. Syst. Evol. Microbiol.">
        <title>The Global Catalogue of Microorganisms (GCM) 10K type strain sequencing project: providing services to taxonomists for standard genome sequencing and annotation.</title>
        <authorList>
            <consortium name="The Broad Institute Genomics Platform"/>
            <consortium name="The Broad Institute Genome Sequencing Center for Infectious Disease"/>
            <person name="Wu L."/>
            <person name="Ma J."/>
        </authorList>
    </citation>
    <scope>NUCLEOTIDE SEQUENCE [LARGE SCALE GENOMIC DNA]</scope>
    <source>
        <strain evidence="2 3">JCM 4805</strain>
    </source>
</reference>
<evidence type="ECO:0000256" key="1">
    <source>
        <dbReference type="SAM" id="MobiDB-lite"/>
    </source>
</evidence>
<organism evidence="2 3">
    <name type="scientific">Streptomyces olivaceiscleroticus</name>
    <dbReference type="NCBI Taxonomy" id="68245"/>
    <lineage>
        <taxon>Bacteria</taxon>
        <taxon>Bacillati</taxon>
        <taxon>Actinomycetota</taxon>
        <taxon>Actinomycetes</taxon>
        <taxon>Kitasatosporales</taxon>
        <taxon>Streptomycetaceae</taxon>
        <taxon>Streptomyces</taxon>
    </lineage>
</organism>
<feature type="compositionally biased region" description="Basic residues" evidence="1">
    <location>
        <begin position="304"/>
        <end position="320"/>
    </location>
</feature>
<dbReference type="RefSeq" id="WP_346094332.1">
    <property type="nucleotide sequence ID" value="NZ_BAAABY010000011.1"/>
</dbReference>
<keyword evidence="3" id="KW-1185">Reference proteome</keyword>
<feature type="compositionally biased region" description="Pro residues" evidence="1">
    <location>
        <begin position="475"/>
        <end position="490"/>
    </location>
</feature>
<evidence type="ECO:0000313" key="3">
    <source>
        <dbReference type="Proteomes" id="UP001500909"/>
    </source>
</evidence>